<feature type="transmembrane region" description="Helical" evidence="5">
    <location>
        <begin position="128"/>
        <end position="151"/>
    </location>
</feature>
<dbReference type="EMBL" id="CAFBPP010000028">
    <property type="protein sequence ID" value="CAB5019179.1"/>
    <property type="molecule type" value="Genomic_DNA"/>
</dbReference>
<feature type="transmembrane region" description="Helical" evidence="5">
    <location>
        <begin position="250"/>
        <end position="269"/>
    </location>
</feature>
<dbReference type="PANTHER" id="PTHR11814">
    <property type="entry name" value="SULFATE TRANSPORTER"/>
    <property type="match status" value="1"/>
</dbReference>
<feature type="transmembrane region" description="Helical" evidence="5">
    <location>
        <begin position="171"/>
        <end position="190"/>
    </location>
</feature>
<evidence type="ECO:0000256" key="3">
    <source>
        <dbReference type="ARBA" id="ARBA00022989"/>
    </source>
</evidence>
<feature type="transmembrane region" description="Helical" evidence="5">
    <location>
        <begin position="202"/>
        <end position="222"/>
    </location>
</feature>
<protein>
    <submittedName>
        <fullName evidence="7">Unannotated protein</fullName>
    </submittedName>
</protein>
<dbReference type="InterPro" id="IPR001902">
    <property type="entry name" value="SLC26A/SulP_fam"/>
</dbReference>
<keyword evidence="4 5" id="KW-0472">Membrane</keyword>
<feature type="transmembrane region" description="Helical" evidence="5">
    <location>
        <begin position="350"/>
        <end position="367"/>
    </location>
</feature>
<proteinExistence type="predicted"/>
<feature type="transmembrane region" description="Helical" evidence="5">
    <location>
        <begin position="97"/>
        <end position="116"/>
    </location>
</feature>
<dbReference type="AlphaFoldDB" id="A0A6J6WJV9"/>
<feature type="transmembrane region" description="Helical" evidence="5">
    <location>
        <begin position="48"/>
        <end position="65"/>
    </location>
</feature>
<dbReference type="Pfam" id="PF00916">
    <property type="entry name" value="Sulfate_transp"/>
    <property type="match status" value="1"/>
</dbReference>
<dbReference type="EMBL" id="CAFBOP010000026">
    <property type="protein sequence ID" value="CAB4986394.1"/>
    <property type="molecule type" value="Genomic_DNA"/>
</dbReference>
<evidence type="ECO:0000313" key="8">
    <source>
        <dbReference type="EMBL" id="CAB4903705.1"/>
    </source>
</evidence>
<evidence type="ECO:0000256" key="5">
    <source>
        <dbReference type="SAM" id="Phobius"/>
    </source>
</evidence>
<keyword evidence="3 5" id="KW-1133">Transmembrane helix</keyword>
<feature type="domain" description="SLC26A/SulP transporter" evidence="6">
    <location>
        <begin position="19"/>
        <end position="389"/>
    </location>
</feature>
<reference evidence="7" key="1">
    <citation type="submission" date="2020-05" db="EMBL/GenBank/DDBJ databases">
        <authorList>
            <person name="Chiriac C."/>
            <person name="Salcher M."/>
            <person name="Ghai R."/>
            <person name="Kavagutti S V."/>
        </authorList>
    </citation>
    <scope>NUCLEOTIDE SEQUENCE</scope>
</reference>
<accession>A0A6J6WJV9</accession>
<dbReference type="GO" id="GO:0055085">
    <property type="term" value="P:transmembrane transport"/>
    <property type="evidence" value="ECO:0007669"/>
    <property type="project" value="InterPro"/>
</dbReference>
<feature type="transmembrane region" description="Helical" evidence="5">
    <location>
        <begin position="290"/>
        <end position="313"/>
    </location>
</feature>
<feature type="transmembrane region" description="Helical" evidence="5">
    <location>
        <begin position="23"/>
        <end position="42"/>
    </location>
</feature>
<organism evidence="7">
    <name type="scientific">freshwater metagenome</name>
    <dbReference type="NCBI Taxonomy" id="449393"/>
    <lineage>
        <taxon>unclassified sequences</taxon>
        <taxon>metagenomes</taxon>
        <taxon>ecological metagenomes</taxon>
    </lineage>
</organism>
<feature type="transmembrane region" description="Helical" evidence="5">
    <location>
        <begin position="387"/>
        <end position="412"/>
    </location>
</feature>
<evidence type="ECO:0000256" key="4">
    <source>
        <dbReference type="ARBA" id="ARBA00023136"/>
    </source>
</evidence>
<gene>
    <name evidence="7" type="ORF">UFOPK2967_00560</name>
    <name evidence="8" type="ORF">UFOPK3587_00633</name>
    <name evidence="9" type="ORF">UFOPK3984_00743</name>
    <name evidence="10" type="ORF">UFOPK4114_00743</name>
</gene>
<comment type="subcellular location">
    <subcellularLocation>
        <location evidence="1">Membrane</location>
        <topology evidence="1">Multi-pass membrane protein</topology>
    </subcellularLocation>
</comment>
<sequence>MRNLKDLVALDFNFNRKSLIKDLLAGISVAVVALPLALGFGLTSGLSAASGLTTAIIAGFLAALFGGSRFQVSGPTGAMTVVLIPIVHSYGPSAIPLLGLLAGLMVIGMSIARAGNIINQIPWSVIEGFTVGIAFVIALQQLPLALGVVRAKGDRTLPVAFQTVKGAFETGVNWQVILVLVVTLIVKFSYPSITRKLKIKVHVPASFLAIVISLLIVQIFSLNVPNIGDIPRSIGHWQGDQIATSDVGHLLWPAFLIALLCAIESLLSARVADGMVHAHDSEKYQPNRELFGQGLGTLVASIFGGMPATGAIARTSVNVRSHAETRLASIFHAIVLLFVALVAAPWVSHIPAAAIAGVLIGTSYRILNPASIRESLRTTKTEASVIILTATSTLAIDLIWGIAIGICLYFALHWKKRNKG</sequence>
<feature type="transmembrane region" description="Helical" evidence="5">
    <location>
        <begin position="325"/>
        <end position="343"/>
    </location>
</feature>
<name>A0A6J6WJV9_9ZZZZ</name>
<evidence type="ECO:0000256" key="1">
    <source>
        <dbReference type="ARBA" id="ARBA00004141"/>
    </source>
</evidence>
<evidence type="ECO:0000313" key="9">
    <source>
        <dbReference type="EMBL" id="CAB4986394.1"/>
    </source>
</evidence>
<evidence type="ECO:0000259" key="6">
    <source>
        <dbReference type="Pfam" id="PF00916"/>
    </source>
</evidence>
<dbReference type="InterPro" id="IPR011547">
    <property type="entry name" value="SLC26A/SulP_dom"/>
</dbReference>
<evidence type="ECO:0000313" key="10">
    <source>
        <dbReference type="EMBL" id="CAB5019179.1"/>
    </source>
</evidence>
<dbReference type="EMBL" id="CAFBMN010000025">
    <property type="protein sequence ID" value="CAB4903705.1"/>
    <property type="molecule type" value="Genomic_DNA"/>
</dbReference>
<evidence type="ECO:0000256" key="2">
    <source>
        <dbReference type="ARBA" id="ARBA00022692"/>
    </source>
</evidence>
<dbReference type="GO" id="GO:0016020">
    <property type="term" value="C:membrane"/>
    <property type="evidence" value="ECO:0007669"/>
    <property type="project" value="UniProtKB-SubCell"/>
</dbReference>
<keyword evidence="2 5" id="KW-0812">Transmembrane</keyword>
<evidence type="ECO:0000313" key="7">
    <source>
        <dbReference type="EMBL" id="CAB4784990.1"/>
    </source>
</evidence>
<dbReference type="EMBL" id="CAFAAC010000025">
    <property type="protein sequence ID" value="CAB4784990.1"/>
    <property type="molecule type" value="Genomic_DNA"/>
</dbReference>